<feature type="non-terminal residue" evidence="2">
    <location>
        <position position="64"/>
    </location>
</feature>
<dbReference type="STRING" id="1121409.SAMN02745124_02402"/>
<protein>
    <recommendedName>
        <fullName evidence="1">DUF4372 domain-containing protein</fullName>
    </recommendedName>
</protein>
<keyword evidence="3" id="KW-1185">Reference proteome</keyword>
<sequence length="64" mass="7717">MFAGQLIFKQVMEFMPLPTFRRCVAKYQGERRVRRFSCLDQFLCMAFAQITYRESLRDIEACLR</sequence>
<dbReference type="Pfam" id="PF14294">
    <property type="entry name" value="DUF4372"/>
    <property type="match status" value="1"/>
</dbReference>
<dbReference type="InterPro" id="IPR025399">
    <property type="entry name" value="DUF4372"/>
</dbReference>
<gene>
    <name evidence="2" type="ORF">SAMN02745124_02402</name>
</gene>
<dbReference type="AlphaFoldDB" id="A0A1M5WN94"/>
<evidence type="ECO:0000259" key="1">
    <source>
        <dbReference type="Pfam" id="PF14294"/>
    </source>
</evidence>
<evidence type="ECO:0000313" key="2">
    <source>
        <dbReference type="EMBL" id="SHH88493.1"/>
    </source>
</evidence>
<reference evidence="2 3" key="1">
    <citation type="submission" date="2016-11" db="EMBL/GenBank/DDBJ databases">
        <authorList>
            <person name="Jaros S."/>
            <person name="Januszkiewicz K."/>
            <person name="Wedrychowicz H."/>
        </authorList>
    </citation>
    <scope>NUCLEOTIDE SEQUENCE [LARGE SCALE GENOMIC DNA]</scope>
    <source>
        <strain evidence="2 3">DSM 9705</strain>
    </source>
</reference>
<name>A0A1M5WN94_9BACT</name>
<dbReference type="Proteomes" id="UP000184139">
    <property type="component" value="Unassembled WGS sequence"/>
</dbReference>
<proteinExistence type="predicted"/>
<evidence type="ECO:0000313" key="3">
    <source>
        <dbReference type="Proteomes" id="UP000184139"/>
    </source>
</evidence>
<accession>A0A1M5WN94</accession>
<feature type="domain" description="DUF4372" evidence="1">
    <location>
        <begin position="4"/>
        <end position="64"/>
    </location>
</feature>
<organism evidence="2 3">
    <name type="scientific">Desulfofustis glycolicus DSM 9705</name>
    <dbReference type="NCBI Taxonomy" id="1121409"/>
    <lineage>
        <taxon>Bacteria</taxon>
        <taxon>Pseudomonadati</taxon>
        <taxon>Thermodesulfobacteriota</taxon>
        <taxon>Desulfobulbia</taxon>
        <taxon>Desulfobulbales</taxon>
        <taxon>Desulfocapsaceae</taxon>
        <taxon>Desulfofustis</taxon>
    </lineage>
</organism>
<dbReference type="RefSeq" id="WP_143165994.1">
    <property type="nucleotide sequence ID" value="NZ_FQXS01000013.1"/>
</dbReference>
<dbReference type="OrthoDB" id="5411425at2"/>
<dbReference type="EMBL" id="FQXS01000013">
    <property type="protein sequence ID" value="SHH88493.1"/>
    <property type="molecule type" value="Genomic_DNA"/>
</dbReference>